<dbReference type="Gene3D" id="2.40.170.20">
    <property type="entry name" value="TonB-dependent receptor, beta-barrel domain"/>
    <property type="match status" value="1"/>
</dbReference>
<organism evidence="10 11">
    <name type="scientific">Imperialibacter roseus</name>
    <dbReference type="NCBI Taxonomy" id="1324217"/>
    <lineage>
        <taxon>Bacteria</taxon>
        <taxon>Pseudomonadati</taxon>
        <taxon>Bacteroidota</taxon>
        <taxon>Cytophagia</taxon>
        <taxon>Cytophagales</taxon>
        <taxon>Flammeovirgaceae</taxon>
        <taxon>Imperialibacter</taxon>
    </lineage>
</organism>
<keyword evidence="2 7" id="KW-0813">Transport</keyword>
<dbReference type="Proteomes" id="UP001302349">
    <property type="component" value="Chromosome"/>
</dbReference>
<comment type="similarity">
    <text evidence="7">Belongs to the TonB-dependent receptor family.</text>
</comment>
<evidence type="ECO:0000256" key="3">
    <source>
        <dbReference type="ARBA" id="ARBA00022452"/>
    </source>
</evidence>
<dbReference type="InterPro" id="IPR036942">
    <property type="entry name" value="Beta-barrel_TonB_sf"/>
</dbReference>
<evidence type="ECO:0000259" key="9">
    <source>
        <dbReference type="Pfam" id="PF07715"/>
    </source>
</evidence>
<keyword evidence="8" id="KW-0732">Signal</keyword>
<dbReference type="SUPFAM" id="SSF56935">
    <property type="entry name" value="Porins"/>
    <property type="match status" value="1"/>
</dbReference>
<sequence>MKKGLLKYIFPLICLALLAVATDAAAQNRQVSGKITDSETGEGFPGVSVLEVGTSNGTVTDLNGNYSLSVGSGARLSFSFIGYVTQEVEVGSRSVIDVPLSLDVKQLQELVITGYTVDNRRETSGSISTVKPKDIAVIPTGNVEQSLAGRIAGVNVITNGQPGSTSQIRVRGFGAFGGNAPLYVVDGVPVGDTNFLSPDDIESTTVLKDAAAASIYGARAANGVIVYTTKKGSKTAKKISIDYNSMFGMTFPGKGIEMMNPADFAEWTWNAERNQARIENREPVFSHPQFGTGSTPVLPDFLSVGGESGRIGTYTAAEAAMYNVDPAAGSVYQITRAATGAGTDWYDAITRVAPLQRQTLGLHGGTDRSRFYFSLSAQDQAGIVTYNQFKRYSFRANSEFDLLPNLRFGENMQFTYRSILAQQGNEGGQGVADDENDILSAFRMPTIIPVYDEFGGYAGTASKGFNNPRNPVATRDGQKDNRGFNGSGFGNVYLEYDPIPGLTLRTNVGGQYGAGYSWGYGRRQYENSENNSAFSYNESANWGFQWNFTNTANYKKTFGVHNIDLLVGQEALNTGRSRGMSADGLNPFSQDPDFVTISTLGSRNPPNSFYDKGVNFSSYFGRANYILNDKYILSAVIRRDGSSRFGAENRYGVFPAFSAAWRLSSESFMSSLTFIDDLKIRGGYGTMGNSNNVNPNNQYSLYATTIANSSYDIAGSNGNQAGFYRSRIGNPAAKWETSVTQNIGIDGTLFDGKLDVIVDFWRKDTKDLLFNLPVPLPLGVYAAAPSVNIGEMRNQGIDLQLINRGNLTSDLTYEVNVTGSLLKNEIVKLDGDLQFFTDGTSTYRGIAPIRNPVGYTLSSFWGYEVQGLFQNDAEVASAATQAGAAPGHFRYRDIDDDGEITEDDRKFLGSPVAPFTGGLTFSLGYKNFDLAAYFYTSIGNEIWNQSRWFTDFYPSFAGAAIAERVKDSWTPTNTGSNQPVFDKSSNFSTNTQANSYYVENGSYLRLQNVTLGYKMPADLLSRLKMTQLRVFVSANNLMTITGYEGLDPSVGGNADINFGVDVGNYPITKGFTGGIQLGF</sequence>
<dbReference type="EMBL" id="CP136051">
    <property type="protein sequence ID" value="WOK05624.1"/>
    <property type="molecule type" value="Genomic_DNA"/>
</dbReference>
<dbReference type="Pfam" id="PF13715">
    <property type="entry name" value="CarbopepD_reg_2"/>
    <property type="match status" value="1"/>
</dbReference>
<keyword evidence="4 7" id="KW-0812">Transmembrane</keyword>
<dbReference type="InterPro" id="IPR037066">
    <property type="entry name" value="Plug_dom_sf"/>
</dbReference>
<dbReference type="InterPro" id="IPR012910">
    <property type="entry name" value="Plug_dom"/>
</dbReference>
<keyword evidence="6 7" id="KW-0998">Cell outer membrane</keyword>
<gene>
    <name evidence="10" type="ORF">RT717_21340</name>
</gene>
<dbReference type="InterPro" id="IPR023996">
    <property type="entry name" value="TonB-dep_OMP_SusC/RagA"/>
</dbReference>
<evidence type="ECO:0000256" key="4">
    <source>
        <dbReference type="ARBA" id="ARBA00022692"/>
    </source>
</evidence>
<dbReference type="RefSeq" id="WP_317488382.1">
    <property type="nucleotide sequence ID" value="NZ_CP136051.1"/>
</dbReference>
<accession>A0ABZ0IN86</accession>
<dbReference type="InterPro" id="IPR023997">
    <property type="entry name" value="TonB-dep_OMP_SusC/RagA_CS"/>
</dbReference>
<dbReference type="Pfam" id="PF07715">
    <property type="entry name" value="Plug"/>
    <property type="match status" value="1"/>
</dbReference>
<keyword evidence="10" id="KW-0675">Receptor</keyword>
<dbReference type="PROSITE" id="PS52016">
    <property type="entry name" value="TONB_DEPENDENT_REC_3"/>
    <property type="match status" value="1"/>
</dbReference>
<feature type="chain" id="PRO_5047549841" evidence="8">
    <location>
        <begin position="27"/>
        <end position="1079"/>
    </location>
</feature>
<evidence type="ECO:0000256" key="1">
    <source>
        <dbReference type="ARBA" id="ARBA00004571"/>
    </source>
</evidence>
<dbReference type="NCBIfam" id="TIGR04056">
    <property type="entry name" value="OMP_RagA_SusC"/>
    <property type="match status" value="1"/>
</dbReference>
<proteinExistence type="inferred from homology"/>
<dbReference type="Gene3D" id="2.170.130.10">
    <property type="entry name" value="TonB-dependent receptor, plug domain"/>
    <property type="match status" value="1"/>
</dbReference>
<evidence type="ECO:0000256" key="7">
    <source>
        <dbReference type="PROSITE-ProRule" id="PRU01360"/>
    </source>
</evidence>
<dbReference type="SUPFAM" id="SSF49464">
    <property type="entry name" value="Carboxypeptidase regulatory domain-like"/>
    <property type="match status" value="1"/>
</dbReference>
<dbReference type="InterPro" id="IPR008969">
    <property type="entry name" value="CarboxyPept-like_regulatory"/>
</dbReference>
<keyword evidence="5 7" id="KW-0472">Membrane</keyword>
<keyword evidence="3 7" id="KW-1134">Transmembrane beta strand</keyword>
<evidence type="ECO:0000313" key="11">
    <source>
        <dbReference type="Proteomes" id="UP001302349"/>
    </source>
</evidence>
<dbReference type="NCBIfam" id="TIGR04057">
    <property type="entry name" value="SusC_RagA_signa"/>
    <property type="match status" value="1"/>
</dbReference>
<name>A0ABZ0IN86_9BACT</name>
<comment type="subcellular location">
    <subcellularLocation>
        <location evidence="1 7">Cell outer membrane</location>
        <topology evidence="1 7">Multi-pass membrane protein</topology>
    </subcellularLocation>
</comment>
<dbReference type="Gene3D" id="2.60.40.1120">
    <property type="entry name" value="Carboxypeptidase-like, regulatory domain"/>
    <property type="match status" value="1"/>
</dbReference>
<reference evidence="10 11" key="1">
    <citation type="journal article" date="2023" name="Microbiol. Resour. Announc.">
        <title>Complete Genome Sequence of Imperialibacter roseus strain P4T.</title>
        <authorList>
            <person name="Tizabi D.R."/>
            <person name="Bachvaroff T."/>
            <person name="Hill R.T."/>
        </authorList>
    </citation>
    <scope>NUCLEOTIDE SEQUENCE [LARGE SCALE GENOMIC DNA]</scope>
    <source>
        <strain evidence="10 11">P4T</strain>
    </source>
</reference>
<feature type="signal peptide" evidence="8">
    <location>
        <begin position="1"/>
        <end position="26"/>
    </location>
</feature>
<keyword evidence="11" id="KW-1185">Reference proteome</keyword>
<evidence type="ECO:0000256" key="5">
    <source>
        <dbReference type="ARBA" id="ARBA00023136"/>
    </source>
</evidence>
<feature type="domain" description="TonB-dependent receptor plug" evidence="9">
    <location>
        <begin position="120"/>
        <end position="224"/>
    </location>
</feature>
<evidence type="ECO:0000256" key="6">
    <source>
        <dbReference type="ARBA" id="ARBA00023237"/>
    </source>
</evidence>
<evidence type="ECO:0000313" key="10">
    <source>
        <dbReference type="EMBL" id="WOK05624.1"/>
    </source>
</evidence>
<evidence type="ECO:0000256" key="8">
    <source>
        <dbReference type="SAM" id="SignalP"/>
    </source>
</evidence>
<protein>
    <submittedName>
        <fullName evidence="10">TonB-dependent receptor</fullName>
    </submittedName>
</protein>
<dbReference type="InterPro" id="IPR039426">
    <property type="entry name" value="TonB-dep_rcpt-like"/>
</dbReference>
<evidence type="ECO:0000256" key="2">
    <source>
        <dbReference type="ARBA" id="ARBA00022448"/>
    </source>
</evidence>